<keyword evidence="3" id="KW-1185">Reference proteome</keyword>
<proteinExistence type="predicted"/>
<feature type="compositionally biased region" description="Basic residues" evidence="1">
    <location>
        <begin position="1"/>
        <end position="12"/>
    </location>
</feature>
<evidence type="ECO:0000313" key="2">
    <source>
        <dbReference type="EMBL" id="KAK9998621.1"/>
    </source>
</evidence>
<reference evidence="2 3" key="1">
    <citation type="submission" date="2024-01" db="EMBL/GenBank/DDBJ databases">
        <title>A telomere-to-telomere, gap-free genome of sweet tea (Lithocarpus litseifolius).</title>
        <authorList>
            <person name="Zhou J."/>
        </authorList>
    </citation>
    <scope>NUCLEOTIDE SEQUENCE [LARGE SCALE GENOMIC DNA]</scope>
    <source>
        <strain evidence="2">Zhou-2022a</strain>
        <tissue evidence="2">Leaf</tissue>
    </source>
</reference>
<feature type="compositionally biased region" description="Polar residues" evidence="1">
    <location>
        <begin position="13"/>
        <end position="23"/>
    </location>
</feature>
<accession>A0AAW2CLT6</accession>
<sequence length="194" mass="22171">MGRRKAKLRTRSKSVTLERASSQDVDEVDQETHEASTQATMEDKLADFDEMKEKLAGFDEMKEKLSQLKKWSKEWLGCFNKCNTFLPNAISYVMSLVLCAQDSGGGKLAMRGRSIEGVGRSIRVLHDKWIPNYPTNQVLHPPLEAEEDWRVSELMDWDGHGWDRGLIAGKFHRKDAMAILRIPLSRRTIPDLLV</sequence>
<dbReference type="Proteomes" id="UP001459277">
    <property type="component" value="Unassembled WGS sequence"/>
</dbReference>
<dbReference type="AlphaFoldDB" id="A0AAW2CLT6"/>
<comment type="caution">
    <text evidence="2">The sequence shown here is derived from an EMBL/GenBank/DDBJ whole genome shotgun (WGS) entry which is preliminary data.</text>
</comment>
<gene>
    <name evidence="2" type="ORF">SO802_018224</name>
</gene>
<protein>
    <submittedName>
        <fullName evidence="2">Uncharacterized protein</fullName>
    </submittedName>
</protein>
<dbReference type="EMBL" id="JAZDWU010000006">
    <property type="protein sequence ID" value="KAK9998621.1"/>
    <property type="molecule type" value="Genomic_DNA"/>
</dbReference>
<evidence type="ECO:0000313" key="3">
    <source>
        <dbReference type="Proteomes" id="UP001459277"/>
    </source>
</evidence>
<name>A0AAW2CLT6_9ROSI</name>
<evidence type="ECO:0000256" key="1">
    <source>
        <dbReference type="SAM" id="MobiDB-lite"/>
    </source>
</evidence>
<feature type="region of interest" description="Disordered" evidence="1">
    <location>
        <begin position="1"/>
        <end position="39"/>
    </location>
</feature>
<organism evidence="2 3">
    <name type="scientific">Lithocarpus litseifolius</name>
    <dbReference type="NCBI Taxonomy" id="425828"/>
    <lineage>
        <taxon>Eukaryota</taxon>
        <taxon>Viridiplantae</taxon>
        <taxon>Streptophyta</taxon>
        <taxon>Embryophyta</taxon>
        <taxon>Tracheophyta</taxon>
        <taxon>Spermatophyta</taxon>
        <taxon>Magnoliopsida</taxon>
        <taxon>eudicotyledons</taxon>
        <taxon>Gunneridae</taxon>
        <taxon>Pentapetalae</taxon>
        <taxon>rosids</taxon>
        <taxon>fabids</taxon>
        <taxon>Fagales</taxon>
        <taxon>Fagaceae</taxon>
        <taxon>Lithocarpus</taxon>
    </lineage>
</organism>